<dbReference type="Gene3D" id="3.30.565.10">
    <property type="entry name" value="Histidine kinase-like ATPase, C-terminal domain"/>
    <property type="match status" value="1"/>
</dbReference>
<name>A0A3Q8X3D8_9BACL</name>
<accession>A0A3Q8X3D8</accession>
<evidence type="ECO:0000313" key="1">
    <source>
        <dbReference type="EMBL" id="AZN39562.1"/>
    </source>
</evidence>
<dbReference type="SUPFAM" id="SSF55874">
    <property type="entry name" value="ATPase domain of HSP90 chaperone/DNA topoisomerase II/histidine kinase"/>
    <property type="match status" value="1"/>
</dbReference>
<keyword evidence="2" id="KW-1185">Reference proteome</keyword>
<dbReference type="RefSeq" id="WP_126014255.1">
    <property type="nucleotide sequence ID" value="NZ_CP034437.1"/>
</dbReference>
<reference evidence="2" key="1">
    <citation type="submission" date="2018-12" db="EMBL/GenBank/DDBJ databases">
        <title>Genome sequence of Peanibacillus sp.</title>
        <authorList>
            <person name="Subramani G."/>
            <person name="Srinivasan S."/>
            <person name="Kim M.K."/>
        </authorList>
    </citation>
    <scope>NUCLEOTIDE SEQUENCE [LARGE SCALE GENOMIC DNA]</scope>
    <source>
        <strain evidence="2">18JY67-1</strain>
    </source>
</reference>
<evidence type="ECO:0008006" key="3">
    <source>
        <dbReference type="Google" id="ProtNLM"/>
    </source>
</evidence>
<proteinExistence type="predicted"/>
<dbReference type="OrthoDB" id="9816482at2"/>
<dbReference type="Pfam" id="PF13589">
    <property type="entry name" value="HATPase_c_3"/>
    <property type="match status" value="1"/>
</dbReference>
<dbReference type="Proteomes" id="UP000272528">
    <property type="component" value="Chromosome"/>
</dbReference>
<gene>
    <name evidence="1" type="ORF">EJC50_07710</name>
</gene>
<organism evidence="1 2">
    <name type="scientific">Paenibacillus albus</name>
    <dbReference type="NCBI Taxonomy" id="2495582"/>
    <lineage>
        <taxon>Bacteria</taxon>
        <taxon>Bacillati</taxon>
        <taxon>Bacillota</taxon>
        <taxon>Bacilli</taxon>
        <taxon>Bacillales</taxon>
        <taxon>Paenibacillaceae</taxon>
        <taxon>Paenibacillus</taxon>
    </lineage>
</organism>
<sequence>MSINKFRTKARAIELLGRKQIRDDITALIELMKNSYDADAESVTVLFDNLGTDQSYIIMYDDGHGMLENDVVNKWLVLGTDSKKKDKKHKISNIKKRPLMGEKGIGRLASAALGEQLWMFTKHSSQDWHSLYLNWNLFEIPDLYLEDVNIPLFFNGHPNEIISEKFLESMMNIQLDNLKNNIWYDSNGVVKEQYRDVYFRIKQQVERCLIPIAQLAEIIHSIDEISQGTILVIQDLRHSWGKSLMIPEIDLKTIWLPKSIIALGRLLIALIIPPMILL</sequence>
<dbReference type="AlphaFoldDB" id="A0A3Q8X3D8"/>
<protein>
    <recommendedName>
        <fullName evidence="3">ATP-binding protein</fullName>
    </recommendedName>
</protein>
<dbReference type="EMBL" id="CP034437">
    <property type="protein sequence ID" value="AZN39562.1"/>
    <property type="molecule type" value="Genomic_DNA"/>
</dbReference>
<dbReference type="KEGG" id="palb:EJC50_07710"/>
<evidence type="ECO:0000313" key="2">
    <source>
        <dbReference type="Proteomes" id="UP000272528"/>
    </source>
</evidence>
<dbReference type="InterPro" id="IPR036890">
    <property type="entry name" value="HATPase_C_sf"/>
</dbReference>